<protein>
    <submittedName>
        <fullName evidence="2">Uncharacterized protein</fullName>
    </submittedName>
</protein>
<feature type="region of interest" description="Disordered" evidence="1">
    <location>
        <begin position="41"/>
        <end position="60"/>
    </location>
</feature>
<sequence>MMRRMDLFSLFSNGIARVQAVAGQPPCEILFQLLTFVQSHRHSHSQPPSPEHQSKFERPLEWNNELMMDEL</sequence>
<name>A0A0S3T908_PHAAN</name>
<gene>
    <name evidence="2" type="primary">Vigan.11G097900</name>
    <name evidence="2" type="ORF">VIGAN_11097900</name>
</gene>
<keyword evidence="3" id="KW-1185">Reference proteome</keyword>
<evidence type="ECO:0000256" key="1">
    <source>
        <dbReference type="SAM" id="MobiDB-lite"/>
    </source>
</evidence>
<evidence type="ECO:0000313" key="3">
    <source>
        <dbReference type="Proteomes" id="UP000291084"/>
    </source>
</evidence>
<reference evidence="2 3" key="1">
    <citation type="journal article" date="2015" name="Sci. Rep.">
        <title>The power of single molecule real-time sequencing technology in the de novo assembly of a eukaryotic genome.</title>
        <authorList>
            <person name="Sakai H."/>
            <person name="Naito K."/>
            <person name="Ogiso-Tanaka E."/>
            <person name="Takahashi Y."/>
            <person name="Iseki K."/>
            <person name="Muto C."/>
            <person name="Satou K."/>
            <person name="Teruya K."/>
            <person name="Shiroma A."/>
            <person name="Shimoji M."/>
            <person name="Hirano T."/>
            <person name="Itoh T."/>
            <person name="Kaga A."/>
            <person name="Tomooka N."/>
        </authorList>
    </citation>
    <scope>NUCLEOTIDE SEQUENCE [LARGE SCALE GENOMIC DNA]</scope>
    <source>
        <strain evidence="3">cv. Shumari</strain>
    </source>
</reference>
<accession>A0A0S3T908</accession>
<organism evidence="2 3">
    <name type="scientific">Vigna angularis var. angularis</name>
    <dbReference type="NCBI Taxonomy" id="157739"/>
    <lineage>
        <taxon>Eukaryota</taxon>
        <taxon>Viridiplantae</taxon>
        <taxon>Streptophyta</taxon>
        <taxon>Embryophyta</taxon>
        <taxon>Tracheophyta</taxon>
        <taxon>Spermatophyta</taxon>
        <taxon>Magnoliopsida</taxon>
        <taxon>eudicotyledons</taxon>
        <taxon>Gunneridae</taxon>
        <taxon>Pentapetalae</taxon>
        <taxon>rosids</taxon>
        <taxon>fabids</taxon>
        <taxon>Fabales</taxon>
        <taxon>Fabaceae</taxon>
        <taxon>Papilionoideae</taxon>
        <taxon>50 kb inversion clade</taxon>
        <taxon>NPAAA clade</taxon>
        <taxon>indigoferoid/millettioid clade</taxon>
        <taxon>Phaseoleae</taxon>
        <taxon>Vigna</taxon>
    </lineage>
</organism>
<dbReference type="Proteomes" id="UP000291084">
    <property type="component" value="Chromosome 11"/>
</dbReference>
<evidence type="ECO:0000313" key="2">
    <source>
        <dbReference type="EMBL" id="BAU01694.1"/>
    </source>
</evidence>
<dbReference type="EMBL" id="AP015044">
    <property type="protein sequence ID" value="BAU01694.1"/>
    <property type="molecule type" value="Genomic_DNA"/>
</dbReference>
<proteinExistence type="predicted"/>
<dbReference type="AlphaFoldDB" id="A0A0S3T908"/>